<evidence type="ECO:0000313" key="1">
    <source>
        <dbReference type="EMBL" id="GIH39448.1"/>
    </source>
</evidence>
<evidence type="ECO:0000313" key="2">
    <source>
        <dbReference type="Proteomes" id="UP000603904"/>
    </source>
</evidence>
<keyword evidence="2" id="KW-1185">Reference proteome</keyword>
<dbReference type="EMBL" id="BOOC01000008">
    <property type="protein sequence ID" value="GIH39448.1"/>
    <property type="molecule type" value="Genomic_DNA"/>
</dbReference>
<accession>A0ABQ4FXB9</accession>
<gene>
    <name evidence="1" type="ORF">Mco01_24480</name>
</gene>
<organism evidence="1 2">
    <name type="scientific">Microbispora corallina</name>
    <dbReference type="NCBI Taxonomy" id="83302"/>
    <lineage>
        <taxon>Bacteria</taxon>
        <taxon>Bacillati</taxon>
        <taxon>Actinomycetota</taxon>
        <taxon>Actinomycetes</taxon>
        <taxon>Streptosporangiales</taxon>
        <taxon>Streptosporangiaceae</taxon>
        <taxon>Microbispora</taxon>
    </lineage>
</organism>
<dbReference type="Proteomes" id="UP000603904">
    <property type="component" value="Unassembled WGS sequence"/>
</dbReference>
<reference evidence="1 2" key="1">
    <citation type="submission" date="2021-01" db="EMBL/GenBank/DDBJ databases">
        <title>Whole genome shotgun sequence of Microbispora corallina NBRC 16416.</title>
        <authorList>
            <person name="Komaki H."/>
            <person name="Tamura T."/>
        </authorList>
    </citation>
    <scope>NUCLEOTIDE SEQUENCE [LARGE SCALE GENOMIC DNA]</scope>
    <source>
        <strain evidence="1 2">NBRC 16416</strain>
    </source>
</reference>
<sequence length="54" mass="5909">MRESVDLLAALADDVQAAALRDARRAYAILDEVERVSSSPVDVHFIGLIGAVRW</sequence>
<name>A0ABQ4FXB9_9ACTN</name>
<proteinExistence type="predicted"/>
<comment type="caution">
    <text evidence="1">The sequence shown here is derived from an EMBL/GenBank/DDBJ whole genome shotgun (WGS) entry which is preliminary data.</text>
</comment>
<protein>
    <submittedName>
        <fullName evidence="1">Uncharacterized protein</fullName>
    </submittedName>
</protein>